<dbReference type="STRING" id="1314785.A0A165HRR6"/>
<evidence type="ECO:0000313" key="2">
    <source>
        <dbReference type="EMBL" id="KZT12096.1"/>
    </source>
</evidence>
<dbReference type="InterPro" id="IPR040521">
    <property type="entry name" value="KDZ"/>
</dbReference>
<dbReference type="RefSeq" id="XP_040769744.1">
    <property type="nucleotide sequence ID" value="XM_040903670.1"/>
</dbReference>
<dbReference type="GeneID" id="63820700"/>
<sequence>MPSENPSSHDFTIDTLDIYTLATSATIRRRAEDVSASEALAHSRYLGTSPVNPSLAISFSTLELFRCIRLFKPSFSVEAFAKLVSYYYKIPFRRHYRTAIANAFDIYLSILREVRKRINTTLGQDTPNWHVLNACPACTYELDEEPPLEWRRIFAMDGNNSLKRIAEVSNRARGDMRSFATSDYFLSRDFVDRYANEVKSRPRSKKVDTRSGQPGDPTDGEDGNVTTAPCATNWKAAASEDHKHMWAIFDEAGIFVAACRHGLMLWVTDMVQSGELAKYPLAILAKALEVFGIRLLVPYNIGCVFQETTARSSLGPDWLQSGSRCCVNTFHGYTHNYTCQMQNHLNIIKGMGLEDGETLKRLFSASNSLALVTWYASPYRRHVLIDLFFQQWDDEKYGNLSLMLYNNCVQALKIINEDSIALADTMQALTVSREDLDKWSLEERHYFKTLGQEHPWDVHAVAYIEKLQEWRAMRAQVENVHAQFVSSIPSDYTFILPSTSTVDYYAEASCTQKLETKWRYSEECERMLLHDVATMEVKMGITRRWQPTDREYMETVKYIVERRYHRALEHLQRLVIQRLFELHKLNLAQTAYHARTHIAKSLQTRCKAICNAVKTYNAAALTLDPPRPTLDWSKVSHYSFLDEFALLQDTQNDIRQKPWATPIARECMKKARRLDRAHEEVMRVGIEARRLQTSIVDEEILFSRALTSLDEQMSPLYGAVQEFCERRRHINARHLAHLQQLSELEGFVTDLSPGQRKGSTASSTDSGAHITPTMLTCTNLVGIEDDELLAAQDDEVNGDLGELVDYLSELSVKE</sequence>
<dbReference type="EMBL" id="KV427606">
    <property type="protein sequence ID" value="KZT12096.1"/>
    <property type="molecule type" value="Genomic_DNA"/>
</dbReference>
<dbReference type="PANTHER" id="PTHR33096:SF1">
    <property type="entry name" value="CXC1-LIKE CYSTEINE CLUSTER ASSOCIATED WITH KDZ TRANSPOSASES DOMAIN-CONTAINING PROTEIN"/>
    <property type="match status" value="1"/>
</dbReference>
<accession>A0A165HRR6</accession>
<dbReference type="InParanoid" id="A0A165HRR6"/>
<proteinExistence type="predicted"/>
<protein>
    <recommendedName>
        <fullName evidence="4">CxC1-like cysteine cluster associated with KDZ transposases domain-containing protein</fullName>
    </recommendedName>
</protein>
<name>A0A165HRR6_9APHY</name>
<dbReference type="AlphaFoldDB" id="A0A165HRR6"/>
<evidence type="ECO:0000256" key="1">
    <source>
        <dbReference type="SAM" id="MobiDB-lite"/>
    </source>
</evidence>
<feature type="region of interest" description="Disordered" evidence="1">
    <location>
        <begin position="201"/>
        <end position="227"/>
    </location>
</feature>
<dbReference type="Pfam" id="PF18758">
    <property type="entry name" value="KDZ"/>
    <property type="match status" value="1"/>
</dbReference>
<evidence type="ECO:0008006" key="4">
    <source>
        <dbReference type="Google" id="ProtNLM"/>
    </source>
</evidence>
<keyword evidence="3" id="KW-1185">Reference proteome</keyword>
<organism evidence="2 3">
    <name type="scientific">Laetiporus sulphureus 93-53</name>
    <dbReference type="NCBI Taxonomy" id="1314785"/>
    <lineage>
        <taxon>Eukaryota</taxon>
        <taxon>Fungi</taxon>
        <taxon>Dikarya</taxon>
        <taxon>Basidiomycota</taxon>
        <taxon>Agaricomycotina</taxon>
        <taxon>Agaricomycetes</taxon>
        <taxon>Polyporales</taxon>
        <taxon>Laetiporus</taxon>
    </lineage>
</organism>
<dbReference type="OrthoDB" id="2689725at2759"/>
<dbReference type="Proteomes" id="UP000076871">
    <property type="component" value="Unassembled WGS sequence"/>
</dbReference>
<dbReference type="PANTHER" id="PTHR33096">
    <property type="entry name" value="CXC2 DOMAIN-CONTAINING PROTEIN"/>
    <property type="match status" value="1"/>
</dbReference>
<gene>
    <name evidence="2" type="ORF">LAESUDRAFT_641586</name>
</gene>
<evidence type="ECO:0000313" key="3">
    <source>
        <dbReference type="Proteomes" id="UP000076871"/>
    </source>
</evidence>
<reference evidence="2 3" key="1">
    <citation type="journal article" date="2016" name="Mol. Biol. Evol.">
        <title>Comparative Genomics of Early-Diverging Mushroom-Forming Fungi Provides Insights into the Origins of Lignocellulose Decay Capabilities.</title>
        <authorList>
            <person name="Nagy L.G."/>
            <person name="Riley R."/>
            <person name="Tritt A."/>
            <person name="Adam C."/>
            <person name="Daum C."/>
            <person name="Floudas D."/>
            <person name="Sun H."/>
            <person name="Yadav J.S."/>
            <person name="Pangilinan J."/>
            <person name="Larsson K.H."/>
            <person name="Matsuura K."/>
            <person name="Barry K."/>
            <person name="Labutti K."/>
            <person name="Kuo R."/>
            <person name="Ohm R.A."/>
            <person name="Bhattacharya S.S."/>
            <person name="Shirouzu T."/>
            <person name="Yoshinaga Y."/>
            <person name="Martin F.M."/>
            <person name="Grigoriev I.V."/>
            <person name="Hibbett D.S."/>
        </authorList>
    </citation>
    <scope>NUCLEOTIDE SEQUENCE [LARGE SCALE GENOMIC DNA]</scope>
    <source>
        <strain evidence="2 3">93-53</strain>
    </source>
</reference>